<dbReference type="AlphaFoldDB" id="A0AAV0QP66"/>
<feature type="domain" description="Reverse transcriptase zinc-binding" evidence="1">
    <location>
        <begin position="202"/>
        <end position="289"/>
    </location>
</feature>
<dbReference type="EMBL" id="CAMGYJ010000010">
    <property type="protein sequence ID" value="CAI0547013.1"/>
    <property type="molecule type" value="Genomic_DNA"/>
</dbReference>
<dbReference type="Gene3D" id="3.40.50.720">
    <property type="entry name" value="NAD(P)-binding Rossmann-like Domain"/>
    <property type="match status" value="1"/>
</dbReference>
<protein>
    <recommendedName>
        <fullName evidence="1">Reverse transcriptase zinc-binding domain-containing protein</fullName>
    </recommendedName>
</protein>
<gene>
    <name evidence="2" type="ORF">LITE_LOCUS44199</name>
</gene>
<accession>A0AAV0QP66</accession>
<comment type="caution">
    <text evidence="2">The sequence shown here is derived from an EMBL/GenBank/DDBJ whole genome shotgun (WGS) entry which is preliminary data.</text>
</comment>
<evidence type="ECO:0000313" key="2">
    <source>
        <dbReference type="EMBL" id="CAI0547013.1"/>
    </source>
</evidence>
<dbReference type="InterPro" id="IPR026960">
    <property type="entry name" value="RVT-Znf"/>
</dbReference>
<evidence type="ECO:0000259" key="1">
    <source>
        <dbReference type="Pfam" id="PF13966"/>
    </source>
</evidence>
<dbReference type="Proteomes" id="UP001154282">
    <property type="component" value="Unassembled WGS sequence"/>
</dbReference>
<sequence>MASLSSSISPLLSAVVSATDEPNNVVVVFSPRLFRHDASHLQAGQIRPRRRYWTEEILPLVTGGAGFIGTHTTVQLLKEGFRVPKLLKELAMTSVTDPDATNSSCAVESPSSHFEFITYRRQHSSQSHRRIIGSTSFYKFVSSFTSPSSCAPLALQWKPGYLGDPKLANFQSFEADTVRLHPVPTETEPDIRVWRLSPNVVFSLRTAYELTDMVDGSILNQPIWRFIWRTPTMQRVHTFLWLLNHDRLLTNAERGHRHLIDDTSCKICGGGLETTIHVVRDCPFARATWEGLLEDEPDTTFF</sequence>
<dbReference type="InterPro" id="IPR036291">
    <property type="entry name" value="NAD(P)-bd_dom_sf"/>
</dbReference>
<keyword evidence="3" id="KW-1185">Reference proteome</keyword>
<name>A0AAV0QP66_9ROSI</name>
<organism evidence="2 3">
    <name type="scientific">Linum tenue</name>
    <dbReference type="NCBI Taxonomy" id="586396"/>
    <lineage>
        <taxon>Eukaryota</taxon>
        <taxon>Viridiplantae</taxon>
        <taxon>Streptophyta</taxon>
        <taxon>Embryophyta</taxon>
        <taxon>Tracheophyta</taxon>
        <taxon>Spermatophyta</taxon>
        <taxon>Magnoliopsida</taxon>
        <taxon>eudicotyledons</taxon>
        <taxon>Gunneridae</taxon>
        <taxon>Pentapetalae</taxon>
        <taxon>rosids</taxon>
        <taxon>fabids</taxon>
        <taxon>Malpighiales</taxon>
        <taxon>Linaceae</taxon>
        <taxon>Linum</taxon>
    </lineage>
</organism>
<evidence type="ECO:0000313" key="3">
    <source>
        <dbReference type="Proteomes" id="UP001154282"/>
    </source>
</evidence>
<dbReference type="SUPFAM" id="SSF51735">
    <property type="entry name" value="NAD(P)-binding Rossmann-fold domains"/>
    <property type="match status" value="2"/>
</dbReference>
<proteinExistence type="predicted"/>
<dbReference type="Pfam" id="PF13966">
    <property type="entry name" value="zf-RVT"/>
    <property type="match status" value="1"/>
</dbReference>
<reference evidence="2" key="1">
    <citation type="submission" date="2022-08" db="EMBL/GenBank/DDBJ databases">
        <authorList>
            <person name="Gutierrez-Valencia J."/>
        </authorList>
    </citation>
    <scope>NUCLEOTIDE SEQUENCE</scope>
</reference>